<dbReference type="Proteomes" id="UP000623958">
    <property type="component" value="Unassembled WGS sequence"/>
</dbReference>
<reference evidence="2" key="2">
    <citation type="submission" date="2020-09" db="EMBL/GenBank/DDBJ databases">
        <authorList>
            <person name="Sun Q."/>
            <person name="Ohkuma M."/>
        </authorList>
    </citation>
    <scope>NUCLEOTIDE SEQUENCE</scope>
    <source>
        <strain evidence="2">JCM 13306</strain>
    </source>
</reference>
<organism evidence="2 3">
    <name type="scientific">Xanthomonas boreopolis</name>
    <dbReference type="NCBI Taxonomy" id="86183"/>
    <lineage>
        <taxon>Bacteria</taxon>
        <taxon>Pseudomonadati</taxon>
        <taxon>Pseudomonadota</taxon>
        <taxon>Gammaproteobacteria</taxon>
        <taxon>Lysobacterales</taxon>
        <taxon>Lysobacteraceae</taxon>
        <taxon>Xanthomonas</taxon>
    </lineage>
</organism>
<protein>
    <recommendedName>
        <fullName evidence="1">Microcin J25-processing protein McjB C-terminal domain-containing protein</fullName>
    </recommendedName>
</protein>
<dbReference type="EMBL" id="BNBA01000010">
    <property type="protein sequence ID" value="GHH52148.1"/>
    <property type="molecule type" value="Genomic_DNA"/>
</dbReference>
<comment type="caution">
    <text evidence="2">The sequence shown here is derived from an EMBL/GenBank/DDBJ whole genome shotgun (WGS) entry which is preliminary data.</text>
</comment>
<dbReference type="NCBIfam" id="NF033537">
    <property type="entry name" value="lasso_biosyn_B2"/>
    <property type="match status" value="1"/>
</dbReference>
<evidence type="ECO:0000313" key="2">
    <source>
        <dbReference type="EMBL" id="GHH52148.1"/>
    </source>
</evidence>
<dbReference type="InterPro" id="IPR053521">
    <property type="entry name" value="McjB-like"/>
</dbReference>
<reference evidence="2" key="1">
    <citation type="journal article" date="2014" name="Int. J. Syst. Evol. Microbiol.">
        <title>Complete genome sequence of Corynebacterium casei LMG S-19264T (=DSM 44701T), isolated from a smear-ripened cheese.</title>
        <authorList>
            <consortium name="US DOE Joint Genome Institute (JGI-PGF)"/>
            <person name="Walter F."/>
            <person name="Albersmeier A."/>
            <person name="Kalinowski J."/>
            <person name="Ruckert C."/>
        </authorList>
    </citation>
    <scope>NUCLEOTIDE SEQUENCE</scope>
    <source>
        <strain evidence="2">JCM 13306</strain>
    </source>
</reference>
<sequence length="220" mass="24327">MRPYRLRDGLSYCLIDGHPLFLDTAADRYFRLSGDTERAFISYIERPTPDAAKRLVDRNILAEGPPDPISTGAVVPSAEASALEQPFPSASCGPRMAVEVLATVFRTRHRLGTQRLQSILDGLAAFRRHAATRTTTTDDDALVRHAQAFLQVRRLVPIETCCLPDSIAMVTFLARRHLQAHIVFGVTRDPFSAHCWAQSGGLVLNDTLGNTRSYAVIRVV</sequence>
<dbReference type="RefSeq" id="WP_434028998.1">
    <property type="nucleotide sequence ID" value="NZ_BNBA01000010.1"/>
</dbReference>
<dbReference type="AlphaFoldDB" id="A0A919KHF0"/>
<gene>
    <name evidence="2" type="ORF">GCM10009090_15350</name>
</gene>
<dbReference type="InterPro" id="IPR032708">
    <property type="entry name" value="McjB_C"/>
</dbReference>
<feature type="domain" description="Microcin J25-processing protein McjB C-terminal" evidence="1">
    <location>
        <begin position="124"/>
        <end position="218"/>
    </location>
</feature>
<dbReference type="Pfam" id="PF13471">
    <property type="entry name" value="Transglut_core3"/>
    <property type="match status" value="1"/>
</dbReference>
<evidence type="ECO:0000313" key="3">
    <source>
        <dbReference type="Proteomes" id="UP000623958"/>
    </source>
</evidence>
<accession>A0A919KHF0</accession>
<evidence type="ECO:0000259" key="1">
    <source>
        <dbReference type="Pfam" id="PF13471"/>
    </source>
</evidence>
<name>A0A919KHF0_9XANT</name>
<proteinExistence type="predicted"/>
<keyword evidence="3" id="KW-1185">Reference proteome</keyword>